<feature type="transmembrane region" description="Helical" evidence="1">
    <location>
        <begin position="104"/>
        <end position="124"/>
    </location>
</feature>
<keyword evidence="1" id="KW-0472">Membrane</keyword>
<evidence type="ECO:0000313" key="3">
    <source>
        <dbReference type="Proteomes" id="UP000237481"/>
    </source>
</evidence>
<keyword evidence="1" id="KW-1133">Transmembrane helix</keyword>
<organism evidence="2 3">
    <name type="scientific">Tolypocladium paradoxum</name>
    <dbReference type="NCBI Taxonomy" id="94208"/>
    <lineage>
        <taxon>Eukaryota</taxon>
        <taxon>Fungi</taxon>
        <taxon>Dikarya</taxon>
        <taxon>Ascomycota</taxon>
        <taxon>Pezizomycotina</taxon>
        <taxon>Sordariomycetes</taxon>
        <taxon>Hypocreomycetidae</taxon>
        <taxon>Hypocreales</taxon>
        <taxon>Ophiocordycipitaceae</taxon>
        <taxon>Tolypocladium</taxon>
    </lineage>
</organism>
<sequence>MARDGYNALPRSQRLTKLILAGLIALYSVSNLVLLVVSCVAWSSAKDRADSRDCTLMGFVGCGFTRWALYSFIAAAALICFLITAIMALSSVFRTRGAALDPLYVFRGVFFTLLLLAPIIYLGWSNLIVVLSDANAYFTRKAQVAICEEWDRSKPKFSHTPDDDHVCNTRDTHTGVSFGGLGGVFILEVMDPDFLSAKAAFAMAHFNLMLGASVAGVAAALAPPAGILVGVHGVSNGAP</sequence>
<name>A0A2S4KPT4_9HYPO</name>
<keyword evidence="3" id="KW-1185">Reference proteome</keyword>
<accession>A0A2S4KPT4</accession>
<comment type="caution">
    <text evidence="2">The sequence shown here is derived from an EMBL/GenBank/DDBJ whole genome shotgun (WGS) entry which is preliminary data.</text>
</comment>
<protein>
    <submittedName>
        <fullName evidence="2">Uncharacterized protein</fullName>
    </submittedName>
</protein>
<dbReference type="OrthoDB" id="5141589at2759"/>
<gene>
    <name evidence="2" type="ORF">TPAR_07652</name>
</gene>
<evidence type="ECO:0000256" key="1">
    <source>
        <dbReference type="SAM" id="Phobius"/>
    </source>
</evidence>
<dbReference type="Proteomes" id="UP000237481">
    <property type="component" value="Unassembled WGS sequence"/>
</dbReference>
<reference evidence="2 3" key="1">
    <citation type="submission" date="2018-01" db="EMBL/GenBank/DDBJ databases">
        <title>Harnessing the power of phylogenomics to disentangle the directionality and signatures of interkingdom host jumping in the parasitic fungal genus Tolypocladium.</title>
        <authorList>
            <person name="Quandt C.A."/>
            <person name="Patterson W."/>
            <person name="Spatafora J.W."/>
        </authorList>
    </citation>
    <scope>NUCLEOTIDE SEQUENCE [LARGE SCALE GENOMIC DNA]</scope>
    <source>
        <strain evidence="2 3">NRBC 100945</strain>
    </source>
</reference>
<keyword evidence="1" id="KW-0812">Transmembrane</keyword>
<dbReference type="EMBL" id="PKSG01000893">
    <property type="protein sequence ID" value="POR32144.1"/>
    <property type="molecule type" value="Genomic_DNA"/>
</dbReference>
<feature type="transmembrane region" description="Helical" evidence="1">
    <location>
        <begin position="20"/>
        <end position="43"/>
    </location>
</feature>
<feature type="transmembrane region" description="Helical" evidence="1">
    <location>
        <begin position="67"/>
        <end position="92"/>
    </location>
</feature>
<proteinExistence type="predicted"/>
<evidence type="ECO:0000313" key="2">
    <source>
        <dbReference type="EMBL" id="POR32144.1"/>
    </source>
</evidence>
<dbReference type="AlphaFoldDB" id="A0A2S4KPT4"/>